<feature type="domain" description="Cysteinyl-tRNA synthetase class Ia DALR" evidence="14">
    <location>
        <begin position="346"/>
        <end position="405"/>
    </location>
</feature>
<comment type="catalytic activity">
    <reaction evidence="11 12">
        <text>tRNA(Cys) + L-cysteine + ATP = L-cysteinyl-tRNA(Cys) + AMP + diphosphate</text>
        <dbReference type="Rhea" id="RHEA:17773"/>
        <dbReference type="Rhea" id="RHEA-COMP:9661"/>
        <dbReference type="Rhea" id="RHEA-COMP:9679"/>
        <dbReference type="ChEBI" id="CHEBI:30616"/>
        <dbReference type="ChEBI" id="CHEBI:33019"/>
        <dbReference type="ChEBI" id="CHEBI:35235"/>
        <dbReference type="ChEBI" id="CHEBI:78442"/>
        <dbReference type="ChEBI" id="CHEBI:78517"/>
        <dbReference type="ChEBI" id="CHEBI:456215"/>
        <dbReference type="EC" id="6.1.1.16"/>
    </reaction>
</comment>
<keyword evidence="8 12" id="KW-0067">ATP-binding</keyword>
<dbReference type="OrthoDB" id="9815130at2"/>
<dbReference type="STRING" id="399497.BW733_01010"/>
<dbReference type="GO" id="GO:0008270">
    <property type="term" value="F:zinc ion binding"/>
    <property type="evidence" value="ECO:0007669"/>
    <property type="project" value="UniProtKB-UniRule"/>
</dbReference>
<dbReference type="Pfam" id="PF01406">
    <property type="entry name" value="tRNA-synt_1e"/>
    <property type="match status" value="1"/>
</dbReference>
<keyword evidence="3 12" id="KW-0963">Cytoplasm</keyword>
<evidence type="ECO:0000256" key="4">
    <source>
        <dbReference type="ARBA" id="ARBA00022598"/>
    </source>
</evidence>
<evidence type="ECO:0000313" key="16">
    <source>
        <dbReference type="Proteomes" id="UP000188235"/>
    </source>
</evidence>
<dbReference type="SUPFAM" id="SSF52374">
    <property type="entry name" value="Nucleotidylyl transferase"/>
    <property type="match status" value="1"/>
</dbReference>
<accession>A0A1Q2CU48</accession>
<evidence type="ECO:0000313" key="15">
    <source>
        <dbReference type="EMBL" id="AQP49622.1"/>
    </source>
</evidence>
<dbReference type="InterPro" id="IPR014729">
    <property type="entry name" value="Rossmann-like_a/b/a_fold"/>
</dbReference>
<keyword evidence="6 12" id="KW-0547">Nucleotide-binding</keyword>
<gene>
    <name evidence="12" type="primary">cysS</name>
    <name evidence="15" type="ORF">BW733_01010</name>
</gene>
<dbReference type="GO" id="GO:0004817">
    <property type="term" value="F:cysteine-tRNA ligase activity"/>
    <property type="evidence" value="ECO:0007669"/>
    <property type="project" value="UniProtKB-UniRule"/>
</dbReference>
<evidence type="ECO:0000256" key="2">
    <source>
        <dbReference type="ARBA" id="ARBA00011245"/>
    </source>
</evidence>
<evidence type="ECO:0000256" key="12">
    <source>
        <dbReference type="HAMAP-Rule" id="MF_00041"/>
    </source>
</evidence>
<evidence type="ECO:0000256" key="3">
    <source>
        <dbReference type="ARBA" id="ARBA00022490"/>
    </source>
</evidence>
<evidence type="ECO:0000256" key="6">
    <source>
        <dbReference type="ARBA" id="ARBA00022741"/>
    </source>
</evidence>
<dbReference type="Pfam" id="PF23493">
    <property type="entry name" value="CysS_C"/>
    <property type="match status" value="1"/>
</dbReference>
<feature type="binding site" evidence="12">
    <location>
        <position position="272"/>
    </location>
    <ligand>
        <name>ATP</name>
        <dbReference type="ChEBI" id="CHEBI:30616"/>
    </ligand>
</feature>
<sequence>MMLRIYDSAVRELRSFVPLTPGRVSIYVCGPTVQSAPHIGHLRSALVYDLWRRWLTHRGYAVTLVRNVTDVDDKVLDLATETEPWWARAYRVETEFARSYAALGVLPPTHEPRTSGHIPQALTLIERLLRRGHAYVAGDGSGDVYFDVSSWQAYGTLTRQTPDAVADPDEGPGGAKTDPRDFALWKGAKPSDPASVRWRSPWGTGRPGWHIQCSAMSQHYLGRAFDIHGGGLDLRFPHHENELAQSTAAGEEFAKYWVHNGLVTVGGQKMAKSLDNSLYADELLRRVGPATLRYYLLSAHYRSALDYQQEALAHAEAAVTRIATFRRRARTQLANTASDVPKPPIAFAAALDDDLNVPAALAVLHDHVRAGNIALDSGDAAAAMSAYESVLAMTEVLGAEPGGFTTAPRADVQSSTISTLVEVLLANRSHARDAGDFSTADRIRNELASAGIAIQDHTSGTTWTQA</sequence>
<dbReference type="GO" id="GO:0006423">
    <property type="term" value="P:cysteinyl-tRNA aminoacylation"/>
    <property type="evidence" value="ECO:0007669"/>
    <property type="project" value="UniProtKB-UniRule"/>
</dbReference>
<dbReference type="Pfam" id="PF09190">
    <property type="entry name" value="DALR_2"/>
    <property type="match status" value="1"/>
</dbReference>
<dbReference type="AlphaFoldDB" id="A0A1Q2CU48"/>
<feature type="binding site" evidence="12">
    <location>
        <position position="238"/>
    </location>
    <ligand>
        <name>Zn(2+)</name>
        <dbReference type="ChEBI" id="CHEBI:29105"/>
    </ligand>
</feature>
<organism evidence="15 16">
    <name type="scientific">Tessaracoccus flavescens</name>
    <dbReference type="NCBI Taxonomy" id="399497"/>
    <lineage>
        <taxon>Bacteria</taxon>
        <taxon>Bacillati</taxon>
        <taxon>Actinomycetota</taxon>
        <taxon>Actinomycetes</taxon>
        <taxon>Propionibacteriales</taxon>
        <taxon>Propionibacteriaceae</taxon>
        <taxon>Tessaracoccus</taxon>
    </lineage>
</organism>
<keyword evidence="4 12" id="KW-0436">Ligase</keyword>
<name>A0A1Q2CU48_9ACTN</name>
<feature type="short sequence motif" description="'HIGH' region" evidence="12">
    <location>
        <begin position="31"/>
        <end position="41"/>
    </location>
</feature>
<dbReference type="Proteomes" id="UP000188235">
    <property type="component" value="Chromosome"/>
</dbReference>
<dbReference type="Gene3D" id="1.20.120.1910">
    <property type="entry name" value="Cysteine-tRNA ligase, C-terminal anti-codon recognition domain"/>
    <property type="match status" value="1"/>
</dbReference>
<dbReference type="GO" id="GO:0005524">
    <property type="term" value="F:ATP binding"/>
    <property type="evidence" value="ECO:0007669"/>
    <property type="project" value="UniProtKB-UniRule"/>
</dbReference>
<comment type="subcellular location">
    <subcellularLocation>
        <location evidence="12">Cytoplasm</location>
    </subcellularLocation>
</comment>
<dbReference type="GO" id="GO:0005829">
    <property type="term" value="C:cytosol"/>
    <property type="evidence" value="ECO:0007669"/>
    <property type="project" value="TreeGrafter"/>
</dbReference>
<dbReference type="InterPro" id="IPR056411">
    <property type="entry name" value="CysS_C"/>
</dbReference>
<comment type="cofactor">
    <cofactor evidence="12">
        <name>Zn(2+)</name>
        <dbReference type="ChEBI" id="CHEBI:29105"/>
    </cofactor>
    <text evidence="12">Binds 1 zinc ion per subunit.</text>
</comment>
<dbReference type="PANTHER" id="PTHR10890:SF30">
    <property type="entry name" value="CYSTEINE--TRNA LIGASE"/>
    <property type="match status" value="1"/>
</dbReference>
<evidence type="ECO:0000256" key="1">
    <source>
        <dbReference type="ARBA" id="ARBA00005594"/>
    </source>
</evidence>
<evidence type="ECO:0000256" key="11">
    <source>
        <dbReference type="ARBA" id="ARBA00047398"/>
    </source>
</evidence>
<feature type="short sequence motif" description="'KMSKS' region" evidence="12">
    <location>
        <begin position="269"/>
        <end position="273"/>
    </location>
</feature>
<keyword evidence="9 12" id="KW-0648">Protein biosynthesis</keyword>
<dbReference type="InterPro" id="IPR032678">
    <property type="entry name" value="tRNA-synt_1_cat_dom"/>
</dbReference>
<dbReference type="SMART" id="SM00840">
    <property type="entry name" value="DALR_2"/>
    <property type="match status" value="1"/>
</dbReference>
<feature type="binding site" evidence="12">
    <location>
        <position position="242"/>
    </location>
    <ligand>
        <name>Zn(2+)</name>
        <dbReference type="ChEBI" id="CHEBI:29105"/>
    </ligand>
</feature>
<comment type="subunit">
    <text evidence="2 12">Monomer.</text>
</comment>
<keyword evidence="16" id="KW-1185">Reference proteome</keyword>
<evidence type="ECO:0000256" key="10">
    <source>
        <dbReference type="ARBA" id="ARBA00023146"/>
    </source>
</evidence>
<dbReference type="EMBL" id="CP019607">
    <property type="protein sequence ID" value="AQP49622.1"/>
    <property type="molecule type" value="Genomic_DNA"/>
</dbReference>
<comment type="similarity">
    <text evidence="1 12">Belongs to the class-I aminoacyl-tRNA synthetase family.</text>
</comment>
<feature type="region of interest" description="Disordered" evidence="13">
    <location>
        <begin position="160"/>
        <end position="180"/>
    </location>
</feature>
<reference evidence="15 16" key="1">
    <citation type="journal article" date="2008" name="Int. J. Syst. Evol. Microbiol.">
        <title>Tessaracoccus flavescens sp. nov., isolated from marine sediment.</title>
        <authorList>
            <person name="Lee D.W."/>
            <person name="Lee S.D."/>
        </authorList>
    </citation>
    <scope>NUCLEOTIDE SEQUENCE [LARGE SCALE GENOMIC DNA]</scope>
    <source>
        <strain evidence="15 16">SST-39T</strain>
    </source>
</reference>
<dbReference type="PANTHER" id="PTHR10890">
    <property type="entry name" value="CYSTEINYL-TRNA SYNTHETASE"/>
    <property type="match status" value="1"/>
</dbReference>
<dbReference type="PRINTS" id="PR00983">
    <property type="entry name" value="TRNASYNTHCYS"/>
</dbReference>
<dbReference type="HAMAP" id="MF_00041">
    <property type="entry name" value="Cys_tRNA_synth"/>
    <property type="match status" value="1"/>
</dbReference>
<dbReference type="InterPro" id="IPR009080">
    <property type="entry name" value="tRNAsynth_Ia_anticodon-bd"/>
</dbReference>
<evidence type="ECO:0000256" key="8">
    <source>
        <dbReference type="ARBA" id="ARBA00022840"/>
    </source>
</evidence>
<evidence type="ECO:0000256" key="9">
    <source>
        <dbReference type="ARBA" id="ARBA00022917"/>
    </source>
</evidence>
<keyword evidence="10 12" id="KW-0030">Aminoacyl-tRNA synthetase</keyword>
<feature type="binding site" evidence="12">
    <location>
        <position position="213"/>
    </location>
    <ligand>
        <name>Zn(2+)</name>
        <dbReference type="ChEBI" id="CHEBI:29105"/>
    </ligand>
</feature>
<dbReference type="CDD" id="cd00672">
    <property type="entry name" value="CysRS_core"/>
    <property type="match status" value="1"/>
</dbReference>
<evidence type="ECO:0000256" key="5">
    <source>
        <dbReference type="ARBA" id="ARBA00022723"/>
    </source>
</evidence>
<dbReference type="InterPro" id="IPR015273">
    <property type="entry name" value="Cys-tRNA-synt_Ia_DALR"/>
</dbReference>
<dbReference type="InterPro" id="IPR015803">
    <property type="entry name" value="Cys-tRNA-ligase"/>
</dbReference>
<dbReference type="Gene3D" id="3.40.50.620">
    <property type="entry name" value="HUPs"/>
    <property type="match status" value="1"/>
</dbReference>
<dbReference type="NCBIfam" id="TIGR00435">
    <property type="entry name" value="cysS"/>
    <property type="match status" value="1"/>
</dbReference>
<keyword evidence="7 12" id="KW-0862">Zinc</keyword>
<dbReference type="SUPFAM" id="SSF47323">
    <property type="entry name" value="Anticodon-binding domain of a subclass of class I aminoacyl-tRNA synthetases"/>
    <property type="match status" value="1"/>
</dbReference>
<evidence type="ECO:0000259" key="14">
    <source>
        <dbReference type="SMART" id="SM00840"/>
    </source>
</evidence>
<dbReference type="KEGG" id="tfa:BW733_01010"/>
<evidence type="ECO:0000256" key="7">
    <source>
        <dbReference type="ARBA" id="ARBA00022833"/>
    </source>
</evidence>
<evidence type="ECO:0000256" key="13">
    <source>
        <dbReference type="SAM" id="MobiDB-lite"/>
    </source>
</evidence>
<dbReference type="InterPro" id="IPR024909">
    <property type="entry name" value="Cys-tRNA/MSH_ligase"/>
</dbReference>
<keyword evidence="5 12" id="KW-0479">Metal-binding</keyword>
<dbReference type="EC" id="6.1.1.16" evidence="12"/>
<feature type="binding site" evidence="12">
    <location>
        <position position="29"/>
    </location>
    <ligand>
        <name>Zn(2+)</name>
        <dbReference type="ChEBI" id="CHEBI:29105"/>
    </ligand>
</feature>
<protein>
    <recommendedName>
        <fullName evidence="12">Cysteine--tRNA ligase</fullName>
        <ecNumber evidence="12">6.1.1.16</ecNumber>
    </recommendedName>
    <alternativeName>
        <fullName evidence="12">Cysteinyl-tRNA synthetase</fullName>
        <shortName evidence="12">CysRS</shortName>
    </alternativeName>
</protein>
<proteinExistence type="inferred from homology"/>